<dbReference type="InterPro" id="IPR017016">
    <property type="entry name" value="UCP033595"/>
</dbReference>
<dbReference type="AlphaFoldDB" id="A0A0R3K0U4"/>
<dbReference type="STRING" id="908809.ABG79_00932"/>
<reference evidence="1 2" key="1">
    <citation type="submission" date="2015-09" db="EMBL/GenBank/DDBJ databases">
        <title>Draft genome sequence of a Caloramator mitchellensis, a moderate thermophile from the Great Artesian Basin of Australia.</title>
        <authorList>
            <person name="Patel B.K."/>
        </authorList>
    </citation>
    <scope>NUCLEOTIDE SEQUENCE [LARGE SCALE GENOMIC DNA]</scope>
    <source>
        <strain evidence="1 2">VF08</strain>
    </source>
</reference>
<dbReference type="Proteomes" id="UP000052015">
    <property type="component" value="Unassembled WGS sequence"/>
</dbReference>
<protein>
    <submittedName>
        <fullName evidence="1">Uncharacterized protein</fullName>
    </submittedName>
</protein>
<comment type="caution">
    <text evidence="1">The sequence shown here is derived from an EMBL/GenBank/DDBJ whole genome shotgun (WGS) entry which is preliminary data.</text>
</comment>
<organism evidence="1 2">
    <name type="scientific">Caloramator mitchellensis</name>
    <dbReference type="NCBI Taxonomy" id="908809"/>
    <lineage>
        <taxon>Bacteria</taxon>
        <taxon>Bacillati</taxon>
        <taxon>Bacillota</taxon>
        <taxon>Clostridia</taxon>
        <taxon>Eubacteriales</taxon>
        <taxon>Clostridiaceae</taxon>
        <taxon>Caloramator</taxon>
    </lineage>
</organism>
<evidence type="ECO:0000313" key="2">
    <source>
        <dbReference type="Proteomes" id="UP000052015"/>
    </source>
</evidence>
<sequence>MNNEYEIRQCWVEGDSCHRILYRYFLTEGDKIIDYNDFFVNVKVYGIKILSQKVEDDKLVDIYEEYIECLSNNKEKVVDLLDYIANKSVSPYHAVDILGSYADEWVDDFDKLLKQKFKEFAIA</sequence>
<name>A0A0R3K0U4_CALMK</name>
<dbReference type="EMBL" id="LKHP01000004">
    <property type="protein sequence ID" value="KRQ87134.1"/>
    <property type="molecule type" value="Genomic_DNA"/>
</dbReference>
<gene>
    <name evidence="1" type="ORF">ABG79_00932</name>
</gene>
<accession>A0A0R3K0U4</accession>
<evidence type="ECO:0000313" key="1">
    <source>
        <dbReference type="EMBL" id="KRQ87134.1"/>
    </source>
</evidence>
<dbReference type="Pfam" id="PF20124">
    <property type="entry name" value="DUF6514"/>
    <property type="match status" value="1"/>
</dbReference>
<keyword evidence="2" id="KW-1185">Reference proteome</keyword>
<dbReference type="OrthoDB" id="1954979at2"/>
<proteinExistence type="predicted"/>
<dbReference type="RefSeq" id="WP_057977620.1">
    <property type="nucleotide sequence ID" value="NZ_LKHP01000004.1"/>
</dbReference>